<dbReference type="InterPro" id="IPR011047">
    <property type="entry name" value="Quinoprotein_ADH-like_sf"/>
</dbReference>
<dbReference type="Proteomes" id="UP000789390">
    <property type="component" value="Unassembled WGS sequence"/>
</dbReference>
<dbReference type="Gene3D" id="1.20.1280.50">
    <property type="match status" value="1"/>
</dbReference>
<organism evidence="1 2">
    <name type="scientific">Daphnia galeata</name>
    <dbReference type="NCBI Taxonomy" id="27404"/>
    <lineage>
        <taxon>Eukaryota</taxon>
        <taxon>Metazoa</taxon>
        <taxon>Ecdysozoa</taxon>
        <taxon>Arthropoda</taxon>
        <taxon>Crustacea</taxon>
        <taxon>Branchiopoda</taxon>
        <taxon>Diplostraca</taxon>
        <taxon>Cladocera</taxon>
        <taxon>Anomopoda</taxon>
        <taxon>Daphniidae</taxon>
        <taxon>Daphnia</taxon>
    </lineage>
</organism>
<dbReference type="OrthoDB" id="6330746at2759"/>
<dbReference type="InterPro" id="IPR036047">
    <property type="entry name" value="F-box-like_dom_sf"/>
</dbReference>
<evidence type="ECO:0000313" key="1">
    <source>
        <dbReference type="EMBL" id="CAH0112440.1"/>
    </source>
</evidence>
<dbReference type="InterPro" id="IPR015943">
    <property type="entry name" value="WD40/YVTN_repeat-like_dom_sf"/>
</dbReference>
<dbReference type="PANTHER" id="PTHR14604:SF4">
    <property type="entry name" value="F-BOX DOMAIN-CONTAINING PROTEIN"/>
    <property type="match status" value="1"/>
</dbReference>
<sequence>MAQSTTNDFEDITKFDVIQLLHEKCLDSVTEYIFSLLNISCLKAAETVSKLWYSIIKKEKIWEKQYGKLNFKDSALSLLLQRRISEGFNIVDDEFLPKRLLNAYEKVQMNWTTGKNLKKMVKVGHCSRFIMDSNRIIVIESTLSVTMWNRWTLEAEDLPVQSDNTLSELTHLDLSEDLLFCSYRDGTIVAWDITKKNILYQFTDEIMSGFDLKIHIAHGLLVSFKTVAGDDWGCNQTMFSVRSLKTPSNIVTQEVTNRIPCARVKDVTSDDNYFIVFLFCSNHCVVSPDDFKIQLRSVNIFEVLREICGIMSSNEIFSYFKGWLVAGLTSVRVWDIEKGICQYTIPAAFDNSNEYEMQVADVQLDGEHLIIRDTSGIFTVWRFMTTNKQSIIPSKERINLLSSTSVTLSGERMKRGYQKFKFDHLQIVSVHTEEDDLNGPCDLLTIRNFF</sequence>
<dbReference type="PANTHER" id="PTHR14604">
    <property type="entry name" value="WD40 REPEAT PF20"/>
    <property type="match status" value="1"/>
</dbReference>
<keyword evidence="2" id="KW-1185">Reference proteome</keyword>
<dbReference type="Gene3D" id="2.130.10.10">
    <property type="entry name" value="YVTN repeat-like/Quinoprotein amine dehydrogenase"/>
    <property type="match status" value="1"/>
</dbReference>
<dbReference type="SUPFAM" id="SSF50998">
    <property type="entry name" value="Quinoprotein alcohol dehydrogenase-like"/>
    <property type="match status" value="1"/>
</dbReference>
<reference evidence="1" key="1">
    <citation type="submission" date="2021-11" db="EMBL/GenBank/DDBJ databases">
        <authorList>
            <person name="Schell T."/>
        </authorList>
    </citation>
    <scope>NUCLEOTIDE SEQUENCE</scope>
    <source>
        <strain evidence="1">M5</strain>
    </source>
</reference>
<evidence type="ECO:0008006" key="3">
    <source>
        <dbReference type="Google" id="ProtNLM"/>
    </source>
</evidence>
<protein>
    <recommendedName>
        <fullName evidence="3">F-box domain-containing protein</fullName>
    </recommendedName>
</protein>
<name>A0A8J2WUT9_9CRUS</name>
<proteinExistence type="predicted"/>
<dbReference type="EMBL" id="CAKKLH010000325">
    <property type="protein sequence ID" value="CAH0112440.1"/>
    <property type="molecule type" value="Genomic_DNA"/>
</dbReference>
<dbReference type="InterPro" id="IPR050995">
    <property type="entry name" value="WD-F-box_domain-protein"/>
</dbReference>
<dbReference type="SUPFAM" id="SSF81383">
    <property type="entry name" value="F-box domain"/>
    <property type="match status" value="1"/>
</dbReference>
<gene>
    <name evidence="1" type="ORF">DGAL_LOCUS16155</name>
</gene>
<dbReference type="AlphaFoldDB" id="A0A8J2WUT9"/>
<comment type="caution">
    <text evidence="1">The sequence shown here is derived from an EMBL/GenBank/DDBJ whole genome shotgun (WGS) entry which is preliminary data.</text>
</comment>
<accession>A0A8J2WUT9</accession>
<evidence type="ECO:0000313" key="2">
    <source>
        <dbReference type="Proteomes" id="UP000789390"/>
    </source>
</evidence>